<name>A0A8S5M3M8_9CAUD</name>
<dbReference type="EMBL" id="BK014810">
    <property type="protein sequence ID" value="DAD76828.1"/>
    <property type="molecule type" value="Genomic_DNA"/>
</dbReference>
<proteinExistence type="predicted"/>
<protein>
    <submittedName>
        <fullName evidence="1">RecT protein</fullName>
    </submittedName>
</protein>
<accession>A0A8S5M3M8</accession>
<reference evidence="1" key="1">
    <citation type="journal article" date="2021" name="Proc. Natl. Acad. Sci. U.S.A.">
        <title>A Catalog of Tens of Thousands of Viruses from Human Metagenomes Reveals Hidden Associations with Chronic Diseases.</title>
        <authorList>
            <person name="Tisza M.J."/>
            <person name="Buck C.B."/>
        </authorList>
    </citation>
    <scope>NUCLEOTIDE SEQUENCE</scope>
    <source>
        <strain evidence="1">Ctz7e2</strain>
    </source>
</reference>
<evidence type="ECO:0000313" key="1">
    <source>
        <dbReference type="EMBL" id="DAD76828.1"/>
    </source>
</evidence>
<organism evidence="1">
    <name type="scientific">Siphoviridae sp. ctz7e2</name>
    <dbReference type="NCBI Taxonomy" id="2826526"/>
    <lineage>
        <taxon>Viruses</taxon>
        <taxon>Duplodnaviria</taxon>
        <taxon>Heunggongvirae</taxon>
        <taxon>Uroviricota</taxon>
        <taxon>Caudoviricetes</taxon>
    </lineage>
</organism>
<sequence length="265" mass="27622">MPSMDPHAIDARVRYAKALAASSIIPDAYRGQPANVLVAIETGAALGIPAPQALGGLAVIKGKPTMTADLMSAVVRRAGHRLRVTEHDGAVTASLVRSDDPEFTYKVTWDRAKAERAGLWGTRGPWVSYPGQMLRSRAVTEVCRQGASDALMGVIYSPEEMGAPVDEEGAVIDSGPSTTTAAAAGGGGIDVEEETVPEPLHSPSGTAPAGPLGFVTRWLGAHGMDPSQAEPLLAAATEDLDAVEPQSLTRWLNANALHTSAEEGR</sequence>